<comment type="caution">
    <text evidence="4">The sequence shown here is derived from an EMBL/GenBank/DDBJ whole genome shotgun (WGS) entry which is preliminary data.</text>
</comment>
<dbReference type="PANTHER" id="PTHR10545:SF29">
    <property type="entry name" value="GH14572P-RELATED"/>
    <property type="match status" value="1"/>
</dbReference>
<evidence type="ECO:0000313" key="4">
    <source>
        <dbReference type="EMBL" id="MCY1723428.1"/>
    </source>
</evidence>
<dbReference type="GO" id="GO:0008080">
    <property type="term" value="F:N-acetyltransferase activity"/>
    <property type="evidence" value="ECO:0007669"/>
    <property type="project" value="UniProtKB-ARBA"/>
</dbReference>
<organism evidence="4 5">
    <name type="scientific">Draconibacterium aestuarii</name>
    <dbReference type="NCBI Taxonomy" id="2998507"/>
    <lineage>
        <taxon>Bacteria</taxon>
        <taxon>Pseudomonadati</taxon>
        <taxon>Bacteroidota</taxon>
        <taxon>Bacteroidia</taxon>
        <taxon>Marinilabiliales</taxon>
        <taxon>Prolixibacteraceae</taxon>
        <taxon>Draconibacterium</taxon>
    </lineage>
</organism>
<dbReference type="EMBL" id="JAPOHD010000069">
    <property type="protein sequence ID" value="MCY1723428.1"/>
    <property type="molecule type" value="Genomic_DNA"/>
</dbReference>
<dbReference type="InterPro" id="IPR016181">
    <property type="entry name" value="Acyl_CoA_acyltransferase"/>
</dbReference>
<dbReference type="InterPro" id="IPR000182">
    <property type="entry name" value="GNAT_dom"/>
</dbReference>
<evidence type="ECO:0000256" key="1">
    <source>
        <dbReference type="ARBA" id="ARBA00022679"/>
    </source>
</evidence>
<name>A0A9X3FIS0_9BACT</name>
<dbReference type="SUPFAM" id="SSF55729">
    <property type="entry name" value="Acyl-CoA N-acyltransferases (Nat)"/>
    <property type="match status" value="1"/>
</dbReference>
<dbReference type="InterPro" id="IPR051016">
    <property type="entry name" value="Diverse_Substrate_AcTransf"/>
</dbReference>
<dbReference type="Gene3D" id="3.40.630.30">
    <property type="match status" value="1"/>
</dbReference>
<keyword evidence="2" id="KW-0012">Acyltransferase</keyword>
<reference evidence="4" key="1">
    <citation type="submission" date="2022-11" db="EMBL/GenBank/DDBJ databases">
        <title>Marilongibacter aestuarii gen. nov., sp. nov., isolated from tidal flat sediment.</title>
        <authorList>
            <person name="Jiayan W."/>
        </authorList>
    </citation>
    <scope>NUCLEOTIDE SEQUENCE</scope>
    <source>
        <strain evidence="4">Z1-6</strain>
    </source>
</reference>
<protein>
    <submittedName>
        <fullName evidence="4">GNAT family N-acetyltransferase</fullName>
    </submittedName>
</protein>
<accession>A0A9X3FIS0</accession>
<keyword evidence="5" id="KW-1185">Reference proteome</keyword>
<keyword evidence="1" id="KW-0808">Transferase</keyword>
<dbReference type="RefSeq" id="WP_343335754.1">
    <property type="nucleotide sequence ID" value="NZ_JAPOHD010000069.1"/>
</dbReference>
<gene>
    <name evidence="4" type="ORF">OU798_23960</name>
</gene>
<dbReference type="PANTHER" id="PTHR10545">
    <property type="entry name" value="DIAMINE N-ACETYLTRANSFERASE"/>
    <property type="match status" value="1"/>
</dbReference>
<dbReference type="Pfam" id="PF00583">
    <property type="entry name" value="Acetyltransf_1"/>
    <property type="match status" value="1"/>
</dbReference>
<evidence type="ECO:0000256" key="2">
    <source>
        <dbReference type="ARBA" id="ARBA00023315"/>
    </source>
</evidence>
<evidence type="ECO:0000259" key="3">
    <source>
        <dbReference type="PROSITE" id="PS51186"/>
    </source>
</evidence>
<feature type="domain" description="N-acetyltransferase" evidence="3">
    <location>
        <begin position="7"/>
        <end position="156"/>
    </location>
</feature>
<dbReference type="AlphaFoldDB" id="A0A9X3FIS0"/>
<dbReference type="CDD" id="cd04301">
    <property type="entry name" value="NAT_SF"/>
    <property type="match status" value="1"/>
</dbReference>
<dbReference type="PROSITE" id="PS51186">
    <property type="entry name" value="GNAT"/>
    <property type="match status" value="1"/>
</dbReference>
<evidence type="ECO:0000313" key="5">
    <source>
        <dbReference type="Proteomes" id="UP001145087"/>
    </source>
</evidence>
<sequence>MSNKTFVQVDLANPTHCNKLLELLNDYMEDEMGISQSMPVDLGPKIIEGLKKHPAYLGFFVCVCEEFAALANCNLNYSTWTAKFLINIHDFIVSPASRKQGVGEFLLNEIENYAKEKDYCKVNLEVRNDNFKAQNLYKKVGYSDCVPSMFFWQKRL</sequence>
<dbReference type="Proteomes" id="UP001145087">
    <property type="component" value="Unassembled WGS sequence"/>
</dbReference>
<proteinExistence type="predicted"/>